<evidence type="ECO:0000313" key="2">
    <source>
        <dbReference type="Proteomes" id="UP001516620"/>
    </source>
</evidence>
<dbReference type="InterPro" id="IPR029063">
    <property type="entry name" value="SAM-dependent_MTases_sf"/>
</dbReference>
<accession>A0ABS2H975</accession>
<protein>
    <recommendedName>
        <fullName evidence="3">Spermidine synthase</fullName>
    </recommendedName>
</protein>
<comment type="caution">
    <text evidence="1">The sequence shown here is derived from an EMBL/GenBank/DDBJ whole genome shotgun (WGS) entry which is preliminary data.</text>
</comment>
<reference evidence="1 2" key="1">
    <citation type="submission" date="2021-01" db="EMBL/GenBank/DDBJ databases">
        <title>Paenibacillus sp.nov. isolated from the rhizosphere soil of tomato plant.</title>
        <authorList>
            <person name="Thin K.K."/>
            <person name="Zhang X."/>
            <person name="He S."/>
        </authorList>
    </citation>
    <scope>NUCLEOTIDE SEQUENCE [LARGE SCALE GENOMIC DNA]</scope>
    <source>
        <strain evidence="1 2">DXFW5</strain>
    </source>
</reference>
<proteinExistence type="predicted"/>
<dbReference type="SUPFAM" id="SSF53335">
    <property type="entry name" value="S-adenosyl-L-methionine-dependent methyltransferases"/>
    <property type="match status" value="1"/>
</dbReference>
<organism evidence="1 2">
    <name type="scientific">Paenibacillus rhizolycopersici</name>
    <dbReference type="NCBI Taxonomy" id="2780073"/>
    <lineage>
        <taxon>Bacteria</taxon>
        <taxon>Bacillati</taxon>
        <taxon>Bacillota</taxon>
        <taxon>Bacilli</taxon>
        <taxon>Bacillales</taxon>
        <taxon>Paenibacillaceae</taxon>
        <taxon>Paenibacillus</taxon>
    </lineage>
</organism>
<dbReference type="Proteomes" id="UP001516620">
    <property type="component" value="Unassembled WGS sequence"/>
</dbReference>
<evidence type="ECO:0000313" key="1">
    <source>
        <dbReference type="EMBL" id="MBM6997960.1"/>
    </source>
</evidence>
<name>A0ABS2H975_9BACL</name>
<sequence>MPEQQQPTQEQQKQIRQDNHKVFALLSSYLNHAPDLIHEAEVEEIVQNGVSVEYAFKLILAAKFGLDIVDSDEDKALFNAYFHPMIHLLDVGEYEQNPYYRNIRLPEVRIGGSELTYECYKPYEGFVCNDILQTSEGRQIPQIGIFPAEFKYPAVLEQGRVWMTVTPNEIETMKVPVAEAFGSVLTFGLGLGYYAYMVSEKDNVDSVTIVEINEDVIRLFKQHILPQFKQAGKIQIIHADAFEFARTRLSQDAYDYVFTDLWHDVSDGIELYLKMKLIEQQYPETRFSYWIEKSIQCYL</sequence>
<dbReference type="RefSeq" id="WP_193415435.1">
    <property type="nucleotide sequence ID" value="NZ_JADCNN020000025.1"/>
</dbReference>
<keyword evidence="2" id="KW-1185">Reference proteome</keyword>
<dbReference type="Gene3D" id="3.40.50.150">
    <property type="entry name" value="Vaccinia Virus protein VP39"/>
    <property type="match status" value="1"/>
</dbReference>
<gene>
    <name evidence="1" type="ORF">IM700_020030</name>
</gene>
<evidence type="ECO:0008006" key="3">
    <source>
        <dbReference type="Google" id="ProtNLM"/>
    </source>
</evidence>
<dbReference type="EMBL" id="JADCNN020000025">
    <property type="protein sequence ID" value="MBM6997960.1"/>
    <property type="molecule type" value="Genomic_DNA"/>
</dbReference>
<dbReference type="Pfam" id="PF01564">
    <property type="entry name" value="Spermine_synth"/>
    <property type="match status" value="1"/>
</dbReference>